<gene>
    <name evidence="4" type="ORF">GEV33_008450</name>
</gene>
<feature type="compositionally biased region" description="Basic and acidic residues" evidence="2">
    <location>
        <begin position="382"/>
        <end position="396"/>
    </location>
</feature>
<organism evidence="4 5">
    <name type="scientific">Tenebrio molitor</name>
    <name type="common">Yellow mealworm beetle</name>
    <dbReference type="NCBI Taxonomy" id="7067"/>
    <lineage>
        <taxon>Eukaryota</taxon>
        <taxon>Metazoa</taxon>
        <taxon>Ecdysozoa</taxon>
        <taxon>Arthropoda</taxon>
        <taxon>Hexapoda</taxon>
        <taxon>Insecta</taxon>
        <taxon>Pterygota</taxon>
        <taxon>Neoptera</taxon>
        <taxon>Endopterygota</taxon>
        <taxon>Coleoptera</taxon>
        <taxon>Polyphaga</taxon>
        <taxon>Cucujiformia</taxon>
        <taxon>Tenebrionidae</taxon>
        <taxon>Tenebrio</taxon>
    </lineage>
</organism>
<protein>
    <recommendedName>
        <fullName evidence="3">PH domain-containing protein</fullName>
    </recommendedName>
</protein>
<dbReference type="Gene3D" id="2.30.29.30">
    <property type="entry name" value="Pleckstrin-homology domain (PH domain)/Phosphotyrosine-binding domain (PTB)"/>
    <property type="match status" value="1"/>
</dbReference>
<feature type="compositionally biased region" description="Polar residues" evidence="2">
    <location>
        <begin position="370"/>
        <end position="379"/>
    </location>
</feature>
<feature type="domain" description="PH" evidence="3">
    <location>
        <begin position="694"/>
        <end position="788"/>
    </location>
</feature>
<evidence type="ECO:0000256" key="2">
    <source>
        <dbReference type="SAM" id="MobiDB-lite"/>
    </source>
</evidence>
<feature type="coiled-coil region" evidence="1">
    <location>
        <begin position="956"/>
        <end position="1025"/>
    </location>
</feature>
<dbReference type="InterPro" id="IPR052223">
    <property type="entry name" value="Actin_Cytoskeleton_Reg"/>
</dbReference>
<feature type="compositionally biased region" description="Basic and acidic residues" evidence="2">
    <location>
        <begin position="807"/>
        <end position="821"/>
    </location>
</feature>
<dbReference type="GO" id="GO:0015629">
    <property type="term" value="C:actin cytoskeleton"/>
    <property type="evidence" value="ECO:0007669"/>
    <property type="project" value="TreeGrafter"/>
</dbReference>
<keyword evidence="5" id="KW-1185">Reference proteome</keyword>
<feature type="region of interest" description="Disordered" evidence="2">
    <location>
        <begin position="788"/>
        <end position="863"/>
    </location>
</feature>
<proteinExistence type="predicted"/>
<feature type="region of interest" description="Disordered" evidence="2">
    <location>
        <begin position="491"/>
        <end position="535"/>
    </location>
</feature>
<dbReference type="SUPFAM" id="SSF50729">
    <property type="entry name" value="PH domain-like"/>
    <property type="match status" value="2"/>
</dbReference>
<evidence type="ECO:0000313" key="4">
    <source>
        <dbReference type="EMBL" id="KAH0814341.1"/>
    </source>
</evidence>
<accession>A0A8J6LI19</accession>
<reference evidence="4" key="1">
    <citation type="journal article" date="2020" name="J Insects Food Feed">
        <title>The yellow mealworm (Tenebrio molitor) genome: a resource for the emerging insects as food and feed industry.</title>
        <authorList>
            <person name="Eriksson T."/>
            <person name="Andere A."/>
            <person name="Kelstrup H."/>
            <person name="Emery V."/>
            <person name="Picard C."/>
        </authorList>
    </citation>
    <scope>NUCLEOTIDE SEQUENCE</scope>
    <source>
        <strain evidence="4">Stoneville</strain>
        <tissue evidence="4">Whole head</tissue>
    </source>
</reference>
<dbReference type="Proteomes" id="UP000719412">
    <property type="component" value="Unassembled WGS sequence"/>
</dbReference>
<feature type="compositionally biased region" description="Basic and acidic residues" evidence="2">
    <location>
        <begin position="639"/>
        <end position="652"/>
    </location>
</feature>
<feature type="compositionally biased region" description="Polar residues" evidence="2">
    <location>
        <begin position="525"/>
        <end position="535"/>
    </location>
</feature>
<evidence type="ECO:0000259" key="3">
    <source>
        <dbReference type="PROSITE" id="PS50003"/>
    </source>
</evidence>
<dbReference type="InterPro" id="IPR001849">
    <property type="entry name" value="PH_domain"/>
</dbReference>
<dbReference type="SMART" id="SM00233">
    <property type="entry name" value="PH"/>
    <property type="match status" value="1"/>
</dbReference>
<dbReference type="EMBL" id="JABDTM020024370">
    <property type="protein sequence ID" value="KAH0814341.1"/>
    <property type="molecule type" value="Genomic_DNA"/>
</dbReference>
<keyword evidence="1" id="KW-0175">Coiled coil</keyword>
<comment type="caution">
    <text evidence="4">The sequence shown here is derived from an EMBL/GenBank/DDBJ whole genome shotgun (WGS) entry which is preliminary data.</text>
</comment>
<dbReference type="PROSITE" id="PS50003">
    <property type="entry name" value="PH_DOMAIN"/>
    <property type="match status" value="1"/>
</dbReference>
<feature type="region of interest" description="Disordered" evidence="2">
    <location>
        <begin position="1183"/>
        <end position="1219"/>
    </location>
</feature>
<dbReference type="InterPro" id="IPR011993">
    <property type="entry name" value="PH-like_dom_sf"/>
</dbReference>
<reference evidence="4" key="2">
    <citation type="submission" date="2021-08" db="EMBL/GenBank/DDBJ databases">
        <authorList>
            <person name="Eriksson T."/>
        </authorList>
    </citation>
    <scope>NUCLEOTIDE SEQUENCE</scope>
    <source>
        <strain evidence="4">Stoneville</strain>
        <tissue evidence="4">Whole head</tissue>
    </source>
</reference>
<name>A0A8J6LI19_TENMO</name>
<evidence type="ECO:0000256" key="1">
    <source>
        <dbReference type="SAM" id="Coils"/>
    </source>
</evidence>
<feature type="region of interest" description="Disordered" evidence="2">
    <location>
        <begin position="1749"/>
        <end position="1770"/>
    </location>
</feature>
<feature type="compositionally biased region" description="Polar residues" evidence="2">
    <location>
        <begin position="853"/>
        <end position="863"/>
    </location>
</feature>
<feature type="compositionally biased region" description="Basic and acidic residues" evidence="2">
    <location>
        <begin position="1191"/>
        <end position="1205"/>
    </location>
</feature>
<dbReference type="GO" id="GO:0051015">
    <property type="term" value="F:actin filament binding"/>
    <property type="evidence" value="ECO:0007669"/>
    <property type="project" value="TreeGrafter"/>
</dbReference>
<feature type="compositionally biased region" description="Basic and acidic residues" evidence="2">
    <location>
        <begin position="1134"/>
        <end position="1146"/>
    </location>
</feature>
<sequence>MRKVVSDRQCVRWQRRWFVLYDDGELNYSVDEHVSAVWCEGGYTGLVQGLCRHTMMFAVGRNLLHSLLPPSGSESAEKTSSTTAAAVSLFRKEAAVGSERKSLGCPSDSSATREDFRTVNERFSTPPSIAGKSSIIDFFPRLPVSTERAAIHGWRFSRSRGGRKMCTVESVRFLVRHSSRFAASVFRNNAMQTYQNINSLDYYALLLGAEESQQPERAPFTYTYTHASVIHARRGRFKTGDIENSGVETSTQKAPACITGVCGTGNARRQPAPDTIPQGSVDMSKVLEVTGAEQVTGHPHSLALTSPDRVTFVKAASREDARWWAELLAVFPRRHKRNATFPGGRASPSLPQLGRSASPQPPRPRHLSCSGPSPRTNFETPPLKEERESPPKDEPARPVWLPEPTGTVPIDAAPTRNGHASKTIVFFAFGRASSIGIDQTSTVAQRVAPYIGDGRVSPVGESASSVGSCREVIASLGMLTGKAYRIGGNQKSAADAPDLRHPERSNTFGFFRTEKSPLPGRRKSNATPTATPKASMTRTYRRMNFGRGPRGPFVRTATTSRFSSFVAHVDPFPRTFPTRMSNPARRTITISAHCSACISGNHADTDANVQFFRRLLDEFGLSSDEGQAAVRRQGPSQARLEERASPGHRDGPDGPLPRVEPGVARGKSSASEKGEFRSTDGTTSSRKRQFESNLVSFQGWLWLKGADGEFTMRWAVLCGPSLNIYQDQDEQGTPQLVVEMSTVTGYNEIPTETKFGFEIKWAGPTLTLYAVTSGIRSNWLQALKKAVPVSPPESSPFPRSILLSSDEEYKTASEGGRRGSEDWGELPPSPPPSRTSLNRVKSARGKPRLPRCQSRQSTLDSTSTDELDCVKLSETVELNNVINKQNFEIGDLQKQLAKSIEEARSLEEEIARLKKFQAEAVIQEKKATEMMIAFERTERELNQRNSQAEMKFTKEQRALQRRLSETEDLAATYEEKSAALTRDLQTKQRILSNLQEELASTNERLARTRDENDRLFKRVQELEGRTGSNRRNIRVDSLTDLTNVDLDADIDEMGQNELKEYCLDLRGRFEKAVLEIRAIKRELREAHEKCDSLELANYSVQNNMEMAKQESQAEINLLVSRLEHLTLKLNAAEKQIRSKSKSESRDKRRSLSLKGRESFSINKEVEDKVTELEAKILALERGRARRKYKRERSSERNSPIDDKSLRRLRRKSLDSATSSEPMKLLMRLSTLEHQVTNVNASNESLASNNPAKTKIDECLGQVALVKSNLKRSAPQSLVTLEQNLSELSDIVDADGGCCGNVSSAEINVINSSASAVVKQLHNLLVEKLTSLSERKRVLRESNKLDGEAKLQILAEKVAYENILIERIQEAMTAPATGEVGCDRLIGKEVRETAHLMNSLQKKLTGGTVQKQPPTCKTSAEHLSKILAKCLMAAANGSSRWKNFVENRGPSLEYLEKERAKLEVLLESYKTTKLPQLAEVLAAETLSIDKNCRLKKLSDDVVNDFGRAAKDAVNSEVIQSEINHVLLRAAQIYQGHIDADHSYFFTFFASERAALELWSDSVGDRLYEEVNKSVAELTELYLNQLNKLQRQNWRRRVESERSRSPGGLLQEFADIVAHKALIDSRMDVLSGKCANSSTHLTPTECLNGWLQSDDRWDRLENRSVQINQSLEAEFSCMIDRCSRDCYALVGQPELEEVVGYLNDLADEIGELQKHASVPVDYDDVVVKSWTDVCRKCRCLRDKLEGVRTTLGRTSPRTAAGRSPSFKRFESSEEHRPVHLGAEYLTQVENLRAACRRALASCKEHHQESDIEQLQTLCERVLVAMEQWHRRTIQEMREAHGHEMERLRQEKEQALAEETQATLAALDAMRKAHEAEVQKEVAKFKQDYARQQRDDILDLSERLSLKCLEATALEEQLGTTTRRLTHAQQRILQLERNPQLSPVQVRERFHPTGLRYD</sequence>
<dbReference type="Pfam" id="PF00169">
    <property type="entry name" value="PH"/>
    <property type="match status" value="1"/>
</dbReference>
<feature type="region of interest" description="Disordered" evidence="2">
    <location>
        <begin position="1133"/>
        <end position="1153"/>
    </location>
</feature>
<feature type="coiled-coil region" evidence="1">
    <location>
        <begin position="1835"/>
        <end position="1892"/>
    </location>
</feature>
<evidence type="ECO:0000313" key="5">
    <source>
        <dbReference type="Proteomes" id="UP000719412"/>
    </source>
</evidence>
<feature type="region of interest" description="Disordered" evidence="2">
    <location>
        <begin position="338"/>
        <end position="403"/>
    </location>
</feature>
<feature type="coiled-coil region" evidence="1">
    <location>
        <begin position="889"/>
        <end position="926"/>
    </location>
</feature>
<dbReference type="PANTHER" id="PTHR17271">
    <property type="entry name" value="PLECKSTRIN HOMOLOGY PH DOMAIN-CONTAINING PROTEIN"/>
    <property type="match status" value="1"/>
</dbReference>
<feature type="region of interest" description="Disordered" evidence="2">
    <location>
        <begin position="625"/>
        <end position="688"/>
    </location>
</feature>
<dbReference type="PANTHER" id="PTHR17271:SF1">
    <property type="entry name" value="PROTEIN OUTSPREAD"/>
    <property type="match status" value="1"/>
</dbReference>